<dbReference type="OrthoDB" id="9791241at2"/>
<evidence type="ECO:0000313" key="3">
    <source>
        <dbReference type="Proteomes" id="UP000305267"/>
    </source>
</evidence>
<dbReference type="RefSeq" id="WP_139036298.1">
    <property type="nucleotide sequence ID" value="NZ_VDDA01000005.1"/>
</dbReference>
<evidence type="ECO:0000313" key="2">
    <source>
        <dbReference type="EMBL" id="TNC12759.1"/>
    </source>
</evidence>
<organism evidence="2 3">
    <name type="scientific">Methylobacterium terricola</name>
    <dbReference type="NCBI Taxonomy" id="2583531"/>
    <lineage>
        <taxon>Bacteria</taxon>
        <taxon>Pseudomonadati</taxon>
        <taxon>Pseudomonadota</taxon>
        <taxon>Alphaproteobacteria</taxon>
        <taxon>Hyphomicrobiales</taxon>
        <taxon>Methylobacteriaceae</taxon>
        <taxon>Methylobacterium</taxon>
    </lineage>
</organism>
<feature type="domain" description="Spore protein YkvP/CgeB glycosyl transferase-like" evidence="1">
    <location>
        <begin position="176"/>
        <end position="317"/>
    </location>
</feature>
<keyword evidence="3" id="KW-1185">Reference proteome</keyword>
<name>A0A5C4LG75_9HYPH</name>
<accession>A0A5C4LG75</accession>
<reference evidence="2 3" key="1">
    <citation type="submission" date="2019-06" db="EMBL/GenBank/DDBJ databases">
        <title>Genome of Methylobacterium sp. 17Sr1-39.</title>
        <authorList>
            <person name="Seo T."/>
        </authorList>
    </citation>
    <scope>NUCLEOTIDE SEQUENCE [LARGE SCALE GENOMIC DNA]</scope>
    <source>
        <strain evidence="2 3">17Sr1-39</strain>
    </source>
</reference>
<dbReference type="InterPro" id="IPR055259">
    <property type="entry name" value="YkvP/CgeB_Glyco_trans-like"/>
</dbReference>
<protein>
    <submittedName>
        <fullName evidence="2">Glycosyl transferase family 1</fullName>
    </submittedName>
</protein>
<dbReference type="EMBL" id="VDDA01000005">
    <property type="protein sequence ID" value="TNC12759.1"/>
    <property type="molecule type" value="Genomic_DNA"/>
</dbReference>
<dbReference type="Proteomes" id="UP000305267">
    <property type="component" value="Unassembled WGS sequence"/>
</dbReference>
<gene>
    <name evidence="2" type="ORF">FF100_13935</name>
</gene>
<dbReference type="Pfam" id="PF13524">
    <property type="entry name" value="Glyco_trans_1_2"/>
    <property type="match status" value="1"/>
</dbReference>
<evidence type="ECO:0000259" key="1">
    <source>
        <dbReference type="Pfam" id="PF13524"/>
    </source>
</evidence>
<dbReference type="AlphaFoldDB" id="A0A5C4LG75"/>
<dbReference type="GO" id="GO:0016740">
    <property type="term" value="F:transferase activity"/>
    <property type="evidence" value="ECO:0007669"/>
    <property type="project" value="UniProtKB-KW"/>
</dbReference>
<proteinExistence type="predicted"/>
<sequence length="342" mass="37919">MIERPLTVVVTGTVEDRINTNAAIRRYVVQGFRDLGAHRVIVREMGCEALAHPAAMRDADLVLAVGGVAVDASNLRALRRFADRAGAILAFWLHDDPYEFDYAFRLRGIADIVFNTDRWAAMHYGDVPAAHLPLAGCPHTHLRPVDEAARRDLALFFCGYAYRNRIDFLREGAGLLRRYRTYIAGDQWPRDLSFAHNERLSPAAFADAAARSCLTLNIGRDLSIANARFNLAPSTPGPRTFEVALMGSAQAYVAESLEVLDYFERDREIILIDGVRDLARWLERALDDPASLLAVAARAQARALAEHTYAHRAETALSELRFLGLLPRRVAAEGPVLAMAAE</sequence>
<comment type="caution">
    <text evidence="2">The sequence shown here is derived from an EMBL/GenBank/DDBJ whole genome shotgun (WGS) entry which is preliminary data.</text>
</comment>
<keyword evidence="2" id="KW-0808">Transferase</keyword>